<evidence type="ECO:0000313" key="1">
    <source>
        <dbReference type="EMBL" id="QHU30727.1"/>
    </source>
</evidence>
<reference evidence="1" key="1">
    <citation type="journal article" date="2020" name="Nature">
        <title>Giant virus diversity and host interactions through global metagenomics.</title>
        <authorList>
            <person name="Schulz F."/>
            <person name="Roux S."/>
            <person name="Paez-Espino D."/>
            <person name="Jungbluth S."/>
            <person name="Walsh D.A."/>
            <person name="Denef V.J."/>
            <person name="McMahon K.D."/>
            <person name="Konstantinidis K.T."/>
            <person name="Eloe-Fadrosh E.A."/>
            <person name="Kyrpides N.C."/>
            <person name="Woyke T."/>
        </authorList>
    </citation>
    <scope>NUCLEOTIDE SEQUENCE</scope>
    <source>
        <strain evidence="1">GVMAG-M-3300027833-19</strain>
    </source>
</reference>
<protein>
    <submittedName>
        <fullName evidence="1">Uncharacterized protein</fullName>
    </submittedName>
</protein>
<organism evidence="1">
    <name type="scientific">viral metagenome</name>
    <dbReference type="NCBI Taxonomy" id="1070528"/>
    <lineage>
        <taxon>unclassified sequences</taxon>
        <taxon>metagenomes</taxon>
        <taxon>organismal metagenomes</taxon>
    </lineage>
</organism>
<dbReference type="AlphaFoldDB" id="A0A6C0LJN2"/>
<accession>A0A6C0LJN2</accession>
<sequence length="120" mass="13835">MTDSQSNVVMKACSHRGHLKPENDFIGVKGQILKTCKDCRDAVNKSKSEKKNKKPPDGMKYCTYGYHYAEIELFEKDNKTCNPCLKKMNEDRDLKISLAKKNNQKKKVRDIVEIVVKLKN</sequence>
<dbReference type="EMBL" id="MN740514">
    <property type="protein sequence ID" value="QHU30727.1"/>
    <property type="molecule type" value="Genomic_DNA"/>
</dbReference>
<name>A0A6C0LJN2_9ZZZZ</name>
<proteinExistence type="predicted"/>